<evidence type="ECO:0000256" key="3">
    <source>
        <dbReference type="ARBA" id="ARBA00022449"/>
    </source>
</evidence>
<evidence type="ECO:0000256" key="8">
    <source>
        <dbReference type="ARBA" id="ARBA00023136"/>
    </source>
</evidence>
<evidence type="ECO:0000256" key="1">
    <source>
        <dbReference type="ARBA" id="ARBA00004651"/>
    </source>
</evidence>
<keyword evidence="2" id="KW-0813">Transport</keyword>
<dbReference type="Pfam" id="PF00999">
    <property type="entry name" value="Na_H_Exchanger"/>
    <property type="match status" value="1"/>
</dbReference>
<feature type="domain" description="Cation/H+ exchanger transmembrane" evidence="10">
    <location>
        <begin position="10"/>
        <end position="381"/>
    </location>
</feature>
<dbReference type="OrthoDB" id="597874at2"/>
<feature type="transmembrane region" description="Helical" evidence="9">
    <location>
        <begin position="367"/>
        <end position="390"/>
    </location>
</feature>
<dbReference type="PANTHER" id="PTHR32507">
    <property type="entry name" value="NA(+)/H(+) ANTIPORTER 1"/>
    <property type="match status" value="1"/>
</dbReference>
<keyword evidence="6 9" id="KW-1133">Transmembrane helix</keyword>
<feature type="transmembrane region" description="Helical" evidence="9">
    <location>
        <begin position="29"/>
        <end position="47"/>
    </location>
</feature>
<evidence type="ECO:0000256" key="5">
    <source>
        <dbReference type="ARBA" id="ARBA00022692"/>
    </source>
</evidence>
<keyword evidence="7" id="KW-0406">Ion transport</keyword>
<dbReference type="PANTHER" id="PTHR32507:SF0">
    <property type="entry name" value="NA(+)_H(+) ANTIPORTER 2-RELATED"/>
    <property type="match status" value="1"/>
</dbReference>
<feature type="transmembrane region" description="Helical" evidence="9">
    <location>
        <begin position="6"/>
        <end position="22"/>
    </location>
</feature>
<evidence type="ECO:0000256" key="7">
    <source>
        <dbReference type="ARBA" id="ARBA00023065"/>
    </source>
</evidence>
<dbReference type="RefSeq" id="WP_107494402.1">
    <property type="nucleotide sequence ID" value="NZ_PZKC01000013.1"/>
</dbReference>
<dbReference type="GO" id="GO:0015297">
    <property type="term" value="F:antiporter activity"/>
    <property type="evidence" value="ECO:0007669"/>
    <property type="project" value="UniProtKB-KW"/>
</dbReference>
<feature type="transmembrane region" description="Helical" evidence="9">
    <location>
        <begin position="213"/>
        <end position="230"/>
    </location>
</feature>
<dbReference type="GO" id="GO:1902600">
    <property type="term" value="P:proton transmembrane transport"/>
    <property type="evidence" value="ECO:0007669"/>
    <property type="project" value="InterPro"/>
</dbReference>
<proteinExistence type="predicted"/>
<dbReference type="GO" id="GO:0005886">
    <property type="term" value="C:plasma membrane"/>
    <property type="evidence" value="ECO:0007669"/>
    <property type="project" value="UniProtKB-SubCell"/>
</dbReference>
<feature type="transmembrane region" description="Helical" evidence="9">
    <location>
        <begin position="90"/>
        <end position="110"/>
    </location>
</feature>
<evidence type="ECO:0000256" key="2">
    <source>
        <dbReference type="ARBA" id="ARBA00022448"/>
    </source>
</evidence>
<feature type="transmembrane region" description="Helical" evidence="9">
    <location>
        <begin position="59"/>
        <end position="78"/>
    </location>
</feature>
<comment type="caution">
    <text evidence="11">The sequence shown here is derived from an EMBL/GenBank/DDBJ whole genome shotgun (WGS) entry which is preliminary data.</text>
</comment>
<organism evidence="11 12">
    <name type="scientific">Pseudothauera lacus</name>
    <dbReference type="NCBI Taxonomy" id="2136175"/>
    <lineage>
        <taxon>Bacteria</taxon>
        <taxon>Pseudomonadati</taxon>
        <taxon>Pseudomonadota</taxon>
        <taxon>Betaproteobacteria</taxon>
        <taxon>Rhodocyclales</taxon>
        <taxon>Zoogloeaceae</taxon>
        <taxon>Pseudothauera</taxon>
    </lineage>
</organism>
<evidence type="ECO:0000313" key="12">
    <source>
        <dbReference type="Proteomes" id="UP000241193"/>
    </source>
</evidence>
<evidence type="ECO:0000259" key="10">
    <source>
        <dbReference type="Pfam" id="PF00999"/>
    </source>
</evidence>
<feature type="transmembrane region" description="Helical" evidence="9">
    <location>
        <begin position="299"/>
        <end position="322"/>
    </location>
</feature>
<feature type="transmembrane region" description="Helical" evidence="9">
    <location>
        <begin position="334"/>
        <end position="355"/>
    </location>
</feature>
<reference evidence="11 12" key="2">
    <citation type="submission" date="2018-04" db="EMBL/GenBank/DDBJ databases">
        <title>Thauera lacus sp. nov., isolated from an saline lake in Inner Mongolia, China.</title>
        <authorList>
            <person name="Liang Q.-Y."/>
        </authorList>
    </citation>
    <scope>NUCLEOTIDE SEQUENCE [LARGE SCALE GENOMIC DNA]</scope>
    <source>
        <strain evidence="11 12">D20</strain>
    </source>
</reference>
<feature type="transmembrane region" description="Helical" evidence="9">
    <location>
        <begin position="116"/>
        <end position="136"/>
    </location>
</feature>
<feature type="transmembrane region" description="Helical" evidence="9">
    <location>
        <begin position="148"/>
        <end position="168"/>
    </location>
</feature>
<keyword evidence="3" id="KW-0050">Antiport</keyword>
<evidence type="ECO:0000256" key="4">
    <source>
        <dbReference type="ARBA" id="ARBA00022475"/>
    </source>
</evidence>
<name>A0A2T4IC80_9RHOO</name>
<dbReference type="Gene3D" id="1.20.1530.20">
    <property type="match status" value="1"/>
</dbReference>
<evidence type="ECO:0000256" key="6">
    <source>
        <dbReference type="ARBA" id="ARBA00022989"/>
    </source>
</evidence>
<dbReference type="EMBL" id="PZKC01000013">
    <property type="protein sequence ID" value="PTD95383.1"/>
    <property type="molecule type" value="Genomic_DNA"/>
</dbReference>
<keyword evidence="4" id="KW-1003">Cell membrane</keyword>
<dbReference type="Proteomes" id="UP000241193">
    <property type="component" value="Unassembled WGS sequence"/>
</dbReference>
<accession>A0A2T4IC80</accession>
<dbReference type="InterPro" id="IPR038770">
    <property type="entry name" value="Na+/solute_symporter_sf"/>
</dbReference>
<gene>
    <name evidence="11" type="ORF">C8261_14250</name>
</gene>
<evidence type="ECO:0000256" key="9">
    <source>
        <dbReference type="SAM" id="Phobius"/>
    </source>
</evidence>
<keyword evidence="8 9" id="KW-0472">Membrane</keyword>
<dbReference type="AlphaFoldDB" id="A0A2T4IC80"/>
<feature type="transmembrane region" description="Helical" evidence="9">
    <location>
        <begin position="188"/>
        <end position="206"/>
    </location>
</feature>
<dbReference type="InterPro" id="IPR006153">
    <property type="entry name" value="Cation/H_exchanger_TM"/>
</dbReference>
<comment type="subcellular location">
    <subcellularLocation>
        <location evidence="1">Cell membrane</location>
        <topology evidence="1">Multi-pass membrane protein</topology>
    </subcellularLocation>
</comment>
<keyword evidence="12" id="KW-1185">Reference proteome</keyword>
<sequence>MALTFFSLGLIVFLAYLFRALFDRTRIPDVLLLMLLGILIGPVLGWAEGDDFGKAGPVLATLALIVILLESGTSLHLTTLRRSLSSTLGLTLASFFGTMAVVAAIGHLLFGLPLLLALVLGGTLGGTSSAVVIPMVQGLRMSERSSTVLVMESALTDVLCIVAVYALLDAKRYGELALGPMSFGIAQSLGLAVLAGLAGGVCWLLILRAVRRIPASLFASIAFAMILYGAAEHLQISGAITVLAFGITLTNRSRLGLARLGKLPALSGADLGYFREWVFLLKVFFFIYLGLALEFTDWRLFAIAGALVLGIYLLRLLLINFVADRNTPRSEGPVMAVMAPKGLAAAVLAGVPLQYGIEEGMLMQDFSFVVVFVSITLTALLIPLLSLPAVRRPWELPLRRLTPDSTPASDGTPGETR</sequence>
<evidence type="ECO:0000313" key="11">
    <source>
        <dbReference type="EMBL" id="PTD95383.1"/>
    </source>
</evidence>
<feature type="transmembrane region" description="Helical" evidence="9">
    <location>
        <begin position="273"/>
        <end position="293"/>
    </location>
</feature>
<protein>
    <submittedName>
        <fullName evidence="11">Sodium:proton exchanger</fullName>
    </submittedName>
</protein>
<keyword evidence="5 9" id="KW-0812">Transmembrane</keyword>
<reference evidence="11 12" key="1">
    <citation type="submission" date="2018-03" db="EMBL/GenBank/DDBJ databases">
        <authorList>
            <person name="Keele B.F."/>
        </authorList>
    </citation>
    <scope>NUCLEOTIDE SEQUENCE [LARGE SCALE GENOMIC DNA]</scope>
    <source>
        <strain evidence="11 12">D20</strain>
    </source>
</reference>